<protein>
    <recommendedName>
        <fullName evidence="6">Probable membrane transporter protein</fullName>
    </recommendedName>
</protein>
<comment type="subcellular location">
    <subcellularLocation>
        <location evidence="6">Cell membrane</location>
        <topology evidence="6">Multi-pass membrane protein</topology>
    </subcellularLocation>
    <subcellularLocation>
        <location evidence="1">Membrane</location>
        <topology evidence="1">Multi-pass membrane protein</topology>
    </subcellularLocation>
</comment>
<dbReference type="GO" id="GO:0005886">
    <property type="term" value="C:plasma membrane"/>
    <property type="evidence" value="ECO:0007669"/>
    <property type="project" value="UniProtKB-SubCell"/>
</dbReference>
<evidence type="ECO:0000256" key="5">
    <source>
        <dbReference type="ARBA" id="ARBA00023136"/>
    </source>
</evidence>
<evidence type="ECO:0000256" key="2">
    <source>
        <dbReference type="ARBA" id="ARBA00009142"/>
    </source>
</evidence>
<name>A0A023DBU7_9BACL</name>
<dbReference type="AlphaFoldDB" id="A0A023DBU7"/>
<reference evidence="7 8" key="1">
    <citation type="submission" date="2014-04" db="EMBL/GenBank/DDBJ databases">
        <title>Whole genome shotgun sequence of Geobacillus caldoxylosilyticus NBRC 107762.</title>
        <authorList>
            <person name="Hosoyama A."/>
            <person name="Hosoyama Y."/>
            <person name="Katano-Makiyama Y."/>
            <person name="Tsuchikane K."/>
            <person name="Ohji S."/>
            <person name="Ichikawa N."/>
            <person name="Yamazoe A."/>
            <person name="Fujita N."/>
        </authorList>
    </citation>
    <scope>NUCLEOTIDE SEQUENCE [LARGE SCALE GENOMIC DNA]</scope>
    <source>
        <strain evidence="7 8">NBRC 107762</strain>
    </source>
</reference>
<gene>
    <name evidence="7" type="ORF">GCA01S_008_00590</name>
</gene>
<organism evidence="7 8">
    <name type="scientific">Parageobacillus caldoxylosilyticus NBRC 107762</name>
    <dbReference type="NCBI Taxonomy" id="1220594"/>
    <lineage>
        <taxon>Bacteria</taxon>
        <taxon>Bacillati</taxon>
        <taxon>Bacillota</taxon>
        <taxon>Bacilli</taxon>
        <taxon>Bacillales</taxon>
        <taxon>Anoxybacillaceae</taxon>
        <taxon>Saccharococcus</taxon>
    </lineage>
</organism>
<dbReference type="Proteomes" id="UP000023561">
    <property type="component" value="Unassembled WGS sequence"/>
</dbReference>
<keyword evidence="8" id="KW-1185">Reference proteome</keyword>
<dbReference type="PANTHER" id="PTHR43701:SF2">
    <property type="entry name" value="MEMBRANE TRANSPORTER PROTEIN YJNA-RELATED"/>
    <property type="match status" value="1"/>
</dbReference>
<evidence type="ECO:0000313" key="8">
    <source>
        <dbReference type="Proteomes" id="UP000023561"/>
    </source>
</evidence>
<dbReference type="Pfam" id="PF01925">
    <property type="entry name" value="TauE"/>
    <property type="match status" value="1"/>
</dbReference>
<dbReference type="PANTHER" id="PTHR43701">
    <property type="entry name" value="MEMBRANE TRANSPORTER PROTEIN MJ0441-RELATED"/>
    <property type="match status" value="1"/>
</dbReference>
<feature type="transmembrane region" description="Helical" evidence="6">
    <location>
        <begin position="97"/>
        <end position="114"/>
    </location>
</feature>
<evidence type="ECO:0000256" key="1">
    <source>
        <dbReference type="ARBA" id="ARBA00004141"/>
    </source>
</evidence>
<evidence type="ECO:0000256" key="6">
    <source>
        <dbReference type="RuleBase" id="RU363041"/>
    </source>
</evidence>
<feature type="transmembrane region" description="Helical" evidence="6">
    <location>
        <begin position="30"/>
        <end position="59"/>
    </location>
</feature>
<dbReference type="InterPro" id="IPR002781">
    <property type="entry name" value="TM_pro_TauE-like"/>
</dbReference>
<proteinExistence type="inferred from homology"/>
<feature type="transmembrane region" description="Helical" evidence="6">
    <location>
        <begin position="71"/>
        <end position="91"/>
    </location>
</feature>
<dbReference type="OrthoDB" id="554695at2"/>
<keyword evidence="4 6" id="KW-1133">Transmembrane helix</keyword>
<feature type="transmembrane region" description="Helical" evidence="6">
    <location>
        <begin position="194"/>
        <end position="213"/>
    </location>
</feature>
<keyword evidence="3 6" id="KW-0812">Transmembrane</keyword>
<evidence type="ECO:0000313" key="7">
    <source>
        <dbReference type="EMBL" id="GAJ38813.1"/>
    </source>
</evidence>
<comment type="caution">
    <text evidence="7">The sequence shown here is derived from an EMBL/GenBank/DDBJ whole genome shotgun (WGS) entry which is preliminary data.</text>
</comment>
<evidence type="ECO:0000256" key="4">
    <source>
        <dbReference type="ARBA" id="ARBA00022989"/>
    </source>
</evidence>
<sequence>MDWVLFVLVGFATSFVGTLAGGGGLIGMPVLLMIGVPIHQAIAAAKFSNTISSFSSFFVLFRQQSIRWKQLLLIIPISLGGGATGGVIASLLSERTMTIIAIILLMFALCLQVFKKQPEHAAAAPSLPKTLYPILYGISVYDGMFGPGQATMLMYAYLRTGMDYLSAIAFTRFQTFISCFGALTSYLYNGHINWHIAPFLAIGSFIGAQLSVQVAQKLKQKQLQFLLHTITFLLIVQLIFNMVYGNH</sequence>
<feature type="transmembrane region" description="Helical" evidence="6">
    <location>
        <begin position="225"/>
        <end position="244"/>
    </location>
</feature>
<evidence type="ECO:0000256" key="3">
    <source>
        <dbReference type="ARBA" id="ARBA00022692"/>
    </source>
</evidence>
<dbReference type="EMBL" id="BAWO01000008">
    <property type="protein sequence ID" value="GAJ38813.1"/>
    <property type="molecule type" value="Genomic_DNA"/>
</dbReference>
<accession>A0A023DBU7</accession>
<dbReference type="RefSeq" id="WP_042407319.1">
    <property type="nucleotide sequence ID" value="NZ_BAWO01000008.1"/>
</dbReference>
<dbReference type="InterPro" id="IPR051598">
    <property type="entry name" value="TSUP/Inactive_protease-like"/>
</dbReference>
<keyword evidence="5 6" id="KW-0472">Membrane</keyword>
<comment type="similarity">
    <text evidence="2 6">Belongs to the 4-toluene sulfonate uptake permease (TSUP) (TC 2.A.102) family.</text>
</comment>
<dbReference type="GeneID" id="301191935"/>
<keyword evidence="6" id="KW-1003">Cell membrane</keyword>